<accession>A0A366KEM8</accession>
<dbReference type="Proteomes" id="UP000252345">
    <property type="component" value="Unassembled WGS sequence"/>
</dbReference>
<dbReference type="GO" id="GO:0016747">
    <property type="term" value="F:acyltransferase activity, transferring groups other than amino-acyl groups"/>
    <property type="evidence" value="ECO:0007669"/>
    <property type="project" value="TreeGrafter"/>
</dbReference>
<dbReference type="AlphaFoldDB" id="A0A366KEM8"/>
<keyword evidence="1" id="KW-0472">Membrane</keyword>
<dbReference type="OrthoDB" id="3723842at2"/>
<gene>
    <name evidence="2" type="ORF">CRD59_02100</name>
</gene>
<feature type="transmembrane region" description="Helical" evidence="1">
    <location>
        <begin position="12"/>
        <end position="36"/>
    </location>
</feature>
<dbReference type="PANTHER" id="PTHR48098">
    <property type="entry name" value="ENTEROCHELIN ESTERASE-RELATED"/>
    <property type="match status" value="1"/>
</dbReference>
<dbReference type="RefSeq" id="WP_113852943.1">
    <property type="nucleotide sequence ID" value="NZ_PDCH01000002.1"/>
</dbReference>
<dbReference type="Pfam" id="PF00756">
    <property type="entry name" value="Esterase"/>
    <property type="match status" value="1"/>
</dbReference>
<evidence type="ECO:0000313" key="2">
    <source>
        <dbReference type="EMBL" id="RBP99847.1"/>
    </source>
</evidence>
<feature type="transmembrane region" description="Helical" evidence="1">
    <location>
        <begin position="77"/>
        <end position="99"/>
    </location>
</feature>
<dbReference type="SUPFAM" id="SSF53474">
    <property type="entry name" value="alpha/beta-Hydrolases"/>
    <property type="match status" value="1"/>
</dbReference>
<dbReference type="InterPro" id="IPR050583">
    <property type="entry name" value="Mycobacterial_A85_antigen"/>
</dbReference>
<evidence type="ECO:0000256" key="1">
    <source>
        <dbReference type="SAM" id="Phobius"/>
    </source>
</evidence>
<proteinExistence type="predicted"/>
<evidence type="ECO:0000313" key="3">
    <source>
        <dbReference type="Proteomes" id="UP000252345"/>
    </source>
</evidence>
<comment type="caution">
    <text evidence="2">The sequence shown here is derived from an EMBL/GenBank/DDBJ whole genome shotgun (WGS) entry which is preliminary data.</text>
</comment>
<dbReference type="Gene3D" id="3.40.50.1820">
    <property type="entry name" value="alpha/beta hydrolase"/>
    <property type="match status" value="1"/>
</dbReference>
<reference evidence="2 3" key="1">
    <citation type="submission" date="2017-10" db="EMBL/GenBank/DDBJ databases">
        <title>Bifidobacterium xylocopum sp. nov. and Bifidobacterium aemilianum sp. nov., from the carpenter bee (Xylocopa violacea) digestive tract.</title>
        <authorList>
            <person name="Alberoni D."/>
            <person name="Baffoni L."/>
            <person name="Di Gioia D."/>
            <person name="Gaggia F."/>
            <person name="Biavati B."/>
        </authorList>
    </citation>
    <scope>NUCLEOTIDE SEQUENCE [LARGE SCALE GENOMIC DNA]</scope>
    <source>
        <strain evidence="2 3">XV2</strain>
    </source>
</reference>
<name>A0A366KEM8_9BIFI</name>
<feature type="transmembrane region" description="Helical" evidence="1">
    <location>
        <begin position="106"/>
        <end position="127"/>
    </location>
</feature>
<keyword evidence="1" id="KW-1133">Transmembrane helix</keyword>
<feature type="transmembrane region" description="Helical" evidence="1">
    <location>
        <begin position="48"/>
        <end position="71"/>
    </location>
</feature>
<organism evidence="2 3">
    <name type="scientific">Bifidobacterium xylocopae</name>
    <dbReference type="NCBI Taxonomy" id="2493119"/>
    <lineage>
        <taxon>Bacteria</taxon>
        <taxon>Bacillati</taxon>
        <taxon>Actinomycetota</taxon>
        <taxon>Actinomycetes</taxon>
        <taxon>Bifidobacteriales</taxon>
        <taxon>Bifidobacteriaceae</taxon>
        <taxon>Bifidobacterium</taxon>
    </lineage>
</organism>
<dbReference type="PANTHER" id="PTHR48098:SF1">
    <property type="entry name" value="DIACYLGLYCEROL ACYLTRANSFERASE_MYCOLYLTRANSFERASE AG85A"/>
    <property type="match status" value="1"/>
</dbReference>
<sequence length="455" mass="49332">MLKWFARIHLLIGWLPFAVFGLAGLGLLALLITQLVERRWKALTRELITTLTVGAAGLLATWLVSDVFMLFDVSLGWLVIWAVAAGFAAMGFVIASLVLNHGFRRVLASLMILPVILATALRVDMIYGEYTTLGSVFAVPIYPRLAPTQPAKARMSVKQWRELAAKGQVPRHPSKGKSYSFDIPNHISRFGARTADIYLPPAALSDQPPALPVFVLLAGQPGSPDRLFTAGGIQGMLDAYASRHNGLAPIVVSPDQNGGSKRNSLCVDSPVYGKAETYLTRDVPDWIKSNLPVATNAGMWAIGGFSQGGTCSTQLAPRHPHIYGAMLPADGELEPKQGSKDAMIRDYFHGDAQAFQAQVPTTAIARHAPSHQLLFTGAGERDPESIRSMTEIAQAAYKAGMDVEAVVAKDSGHDWHAVKASWQPGLEWMGERMGLGPMSKDLDQYSGIRRISINK</sequence>
<keyword evidence="3" id="KW-1185">Reference proteome</keyword>
<dbReference type="InterPro" id="IPR029058">
    <property type="entry name" value="AB_hydrolase_fold"/>
</dbReference>
<keyword evidence="1" id="KW-0812">Transmembrane</keyword>
<dbReference type="EMBL" id="PDCH01000002">
    <property type="protein sequence ID" value="RBP99847.1"/>
    <property type="molecule type" value="Genomic_DNA"/>
</dbReference>
<protein>
    <submittedName>
        <fullName evidence="2">Esterase</fullName>
    </submittedName>
</protein>
<dbReference type="InterPro" id="IPR000801">
    <property type="entry name" value="Esterase-like"/>
</dbReference>